<protein>
    <submittedName>
        <fullName evidence="2">Uncharacterized protein</fullName>
    </submittedName>
</protein>
<comment type="caution">
    <text evidence="2">The sequence shown here is derived from an EMBL/GenBank/DDBJ whole genome shotgun (WGS) entry which is preliminary data.</text>
</comment>
<dbReference type="Proteomes" id="UP000821866">
    <property type="component" value="Chromosome 9"/>
</dbReference>
<evidence type="ECO:0000313" key="2">
    <source>
        <dbReference type="EMBL" id="KAH8009775.1"/>
    </source>
</evidence>
<sequence>MATKLCSLTTSTTQPVAGNIDTYASGHDSCLKMQFTNLFLFMLIVQVSLGLLLSMTGPSLTVPPMQLPQQLCGTSENLITHLPTLDLRFNCVVPITGISTKPGLASPTIYASDPISIDPQDTDRTLGSGHGSFLKMQFTNPSLFVVQVDCSVAGPTQSSIIVATGSHIKTRIRFRSTSLPPPALHLSVHQSFHCIVRSLCDS</sequence>
<evidence type="ECO:0000313" key="3">
    <source>
        <dbReference type="Proteomes" id="UP000821866"/>
    </source>
</evidence>
<organism evidence="2 3">
    <name type="scientific">Rhipicephalus microplus</name>
    <name type="common">Cattle tick</name>
    <name type="synonym">Boophilus microplus</name>
    <dbReference type="NCBI Taxonomy" id="6941"/>
    <lineage>
        <taxon>Eukaryota</taxon>
        <taxon>Metazoa</taxon>
        <taxon>Ecdysozoa</taxon>
        <taxon>Arthropoda</taxon>
        <taxon>Chelicerata</taxon>
        <taxon>Arachnida</taxon>
        <taxon>Acari</taxon>
        <taxon>Parasitiformes</taxon>
        <taxon>Ixodida</taxon>
        <taxon>Ixodoidea</taxon>
        <taxon>Ixodidae</taxon>
        <taxon>Rhipicephalinae</taxon>
        <taxon>Rhipicephalus</taxon>
        <taxon>Boophilus</taxon>
    </lineage>
</organism>
<keyword evidence="1" id="KW-1133">Transmembrane helix</keyword>
<dbReference type="AlphaFoldDB" id="A0A9J6D7I0"/>
<dbReference type="EMBL" id="JABSTU010000011">
    <property type="protein sequence ID" value="KAH8009775.1"/>
    <property type="molecule type" value="Genomic_DNA"/>
</dbReference>
<reference evidence="2" key="2">
    <citation type="submission" date="2021-09" db="EMBL/GenBank/DDBJ databases">
        <authorList>
            <person name="Jia N."/>
            <person name="Wang J."/>
            <person name="Shi W."/>
            <person name="Du L."/>
            <person name="Sun Y."/>
            <person name="Zhan W."/>
            <person name="Jiang J."/>
            <person name="Wang Q."/>
            <person name="Zhang B."/>
            <person name="Ji P."/>
            <person name="Sakyi L.B."/>
            <person name="Cui X."/>
            <person name="Yuan T."/>
            <person name="Jiang B."/>
            <person name="Yang W."/>
            <person name="Lam T.T.-Y."/>
            <person name="Chang Q."/>
            <person name="Ding S."/>
            <person name="Wang X."/>
            <person name="Zhu J."/>
            <person name="Ruan X."/>
            <person name="Zhao L."/>
            <person name="Wei J."/>
            <person name="Que T."/>
            <person name="Du C."/>
            <person name="Cheng J."/>
            <person name="Dai P."/>
            <person name="Han X."/>
            <person name="Huang E."/>
            <person name="Gao Y."/>
            <person name="Liu J."/>
            <person name="Shao H."/>
            <person name="Ye R."/>
            <person name="Li L."/>
            <person name="Wei W."/>
            <person name="Wang X."/>
            <person name="Wang C."/>
            <person name="Huo Q."/>
            <person name="Li W."/>
            <person name="Guo W."/>
            <person name="Chen H."/>
            <person name="Chen S."/>
            <person name="Zhou L."/>
            <person name="Zhou L."/>
            <person name="Ni X."/>
            <person name="Tian J."/>
            <person name="Zhou Y."/>
            <person name="Sheng Y."/>
            <person name="Liu T."/>
            <person name="Pan Y."/>
            <person name="Xia L."/>
            <person name="Li J."/>
            <person name="Zhao F."/>
            <person name="Cao W."/>
        </authorList>
    </citation>
    <scope>NUCLEOTIDE SEQUENCE</scope>
    <source>
        <strain evidence="2">Rmic-2018</strain>
        <tissue evidence="2">Larvae</tissue>
    </source>
</reference>
<accession>A0A9J6D7I0</accession>
<keyword evidence="1" id="KW-0812">Transmembrane</keyword>
<keyword evidence="1" id="KW-0472">Membrane</keyword>
<proteinExistence type="predicted"/>
<gene>
    <name evidence="2" type="ORF">HPB51_019107</name>
</gene>
<name>A0A9J6D7I0_RHIMP</name>
<evidence type="ECO:0000256" key="1">
    <source>
        <dbReference type="SAM" id="Phobius"/>
    </source>
</evidence>
<keyword evidence="3" id="KW-1185">Reference proteome</keyword>
<feature type="transmembrane region" description="Helical" evidence="1">
    <location>
        <begin position="38"/>
        <end position="60"/>
    </location>
</feature>
<reference evidence="2" key="1">
    <citation type="journal article" date="2020" name="Cell">
        <title>Large-Scale Comparative Analyses of Tick Genomes Elucidate Their Genetic Diversity and Vector Capacities.</title>
        <authorList>
            <consortium name="Tick Genome and Microbiome Consortium (TIGMIC)"/>
            <person name="Jia N."/>
            <person name="Wang J."/>
            <person name="Shi W."/>
            <person name="Du L."/>
            <person name="Sun Y."/>
            <person name="Zhan W."/>
            <person name="Jiang J.F."/>
            <person name="Wang Q."/>
            <person name="Zhang B."/>
            <person name="Ji P."/>
            <person name="Bell-Sakyi L."/>
            <person name="Cui X.M."/>
            <person name="Yuan T.T."/>
            <person name="Jiang B.G."/>
            <person name="Yang W.F."/>
            <person name="Lam T.T."/>
            <person name="Chang Q.C."/>
            <person name="Ding S.J."/>
            <person name="Wang X.J."/>
            <person name="Zhu J.G."/>
            <person name="Ruan X.D."/>
            <person name="Zhao L."/>
            <person name="Wei J.T."/>
            <person name="Ye R.Z."/>
            <person name="Que T.C."/>
            <person name="Du C.H."/>
            <person name="Zhou Y.H."/>
            <person name="Cheng J.X."/>
            <person name="Dai P.F."/>
            <person name="Guo W.B."/>
            <person name="Han X.H."/>
            <person name="Huang E.J."/>
            <person name="Li L.F."/>
            <person name="Wei W."/>
            <person name="Gao Y.C."/>
            <person name="Liu J.Z."/>
            <person name="Shao H.Z."/>
            <person name="Wang X."/>
            <person name="Wang C.C."/>
            <person name="Yang T.C."/>
            <person name="Huo Q.B."/>
            <person name="Li W."/>
            <person name="Chen H.Y."/>
            <person name="Chen S.E."/>
            <person name="Zhou L.G."/>
            <person name="Ni X.B."/>
            <person name="Tian J.H."/>
            <person name="Sheng Y."/>
            <person name="Liu T."/>
            <person name="Pan Y.S."/>
            <person name="Xia L.Y."/>
            <person name="Li J."/>
            <person name="Zhao F."/>
            <person name="Cao W.C."/>
        </authorList>
    </citation>
    <scope>NUCLEOTIDE SEQUENCE</scope>
    <source>
        <strain evidence="2">Rmic-2018</strain>
    </source>
</reference>